<dbReference type="InterPro" id="IPR007889">
    <property type="entry name" value="HTH_Psq"/>
</dbReference>
<dbReference type="Proteomes" id="UP001152888">
    <property type="component" value="Unassembled WGS sequence"/>
</dbReference>
<evidence type="ECO:0000259" key="2">
    <source>
        <dbReference type="Pfam" id="PF05225"/>
    </source>
</evidence>
<dbReference type="SUPFAM" id="SSF46689">
    <property type="entry name" value="Homeodomain-like"/>
    <property type="match status" value="1"/>
</dbReference>
<evidence type="ECO:0000313" key="3">
    <source>
        <dbReference type="EMBL" id="CAH1997501.1"/>
    </source>
</evidence>
<accession>A0A9P0LIN1</accession>
<feature type="domain" description="HTH psq-type" evidence="2">
    <location>
        <begin position="18"/>
        <end position="47"/>
    </location>
</feature>
<dbReference type="GO" id="GO:0003677">
    <property type="term" value="F:DNA binding"/>
    <property type="evidence" value="ECO:0007669"/>
    <property type="project" value="InterPro"/>
</dbReference>
<gene>
    <name evidence="3" type="ORF">ACAOBT_LOCUS23792</name>
</gene>
<dbReference type="GO" id="GO:0005634">
    <property type="term" value="C:nucleus"/>
    <property type="evidence" value="ECO:0007669"/>
    <property type="project" value="UniProtKB-SubCell"/>
</dbReference>
<proteinExistence type="predicted"/>
<name>A0A9P0LIN1_ACAOB</name>
<comment type="caution">
    <text evidence="3">The sequence shown here is derived from an EMBL/GenBank/DDBJ whole genome shotgun (WGS) entry which is preliminary data.</text>
</comment>
<dbReference type="InterPro" id="IPR009057">
    <property type="entry name" value="Homeodomain-like_sf"/>
</dbReference>
<organism evidence="3 4">
    <name type="scientific">Acanthoscelides obtectus</name>
    <name type="common">Bean weevil</name>
    <name type="synonym">Bruchus obtectus</name>
    <dbReference type="NCBI Taxonomy" id="200917"/>
    <lineage>
        <taxon>Eukaryota</taxon>
        <taxon>Metazoa</taxon>
        <taxon>Ecdysozoa</taxon>
        <taxon>Arthropoda</taxon>
        <taxon>Hexapoda</taxon>
        <taxon>Insecta</taxon>
        <taxon>Pterygota</taxon>
        <taxon>Neoptera</taxon>
        <taxon>Endopterygota</taxon>
        <taxon>Coleoptera</taxon>
        <taxon>Polyphaga</taxon>
        <taxon>Cucujiformia</taxon>
        <taxon>Chrysomeloidea</taxon>
        <taxon>Chrysomelidae</taxon>
        <taxon>Bruchinae</taxon>
        <taxon>Bruchini</taxon>
        <taxon>Acanthoscelides</taxon>
    </lineage>
</organism>
<comment type="subcellular location">
    <subcellularLocation>
        <location evidence="1">Nucleus</location>
    </subcellularLocation>
</comment>
<dbReference type="EMBL" id="CAKOFQ010007291">
    <property type="protein sequence ID" value="CAH1997501.1"/>
    <property type="molecule type" value="Genomic_DNA"/>
</dbReference>
<dbReference type="Pfam" id="PF05225">
    <property type="entry name" value="HTH_psq"/>
    <property type="match status" value="1"/>
</dbReference>
<reference evidence="3" key="1">
    <citation type="submission" date="2022-03" db="EMBL/GenBank/DDBJ databases">
        <authorList>
            <person name="Sayadi A."/>
        </authorList>
    </citation>
    <scope>NUCLEOTIDE SEQUENCE</scope>
</reference>
<dbReference type="OrthoDB" id="10035668at2759"/>
<dbReference type="AlphaFoldDB" id="A0A9P0LIN1"/>
<evidence type="ECO:0000256" key="1">
    <source>
        <dbReference type="ARBA" id="ARBA00004123"/>
    </source>
</evidence>
<protein>
    <recommendedName>
        <fullName evidence="2">HTH psq-type domain-containing protein</fullName>
    </recommendedName>
</protein>
<dbReference type="Gene3D" id="1.10.10.60">
    <property type="entry name" value="Homeodomain-like"/>
    <property type="match status" value="1"/>
</dbReference>
<keyword evidence="4" id="KW-1185">Reference proteome</keyword>
<sequence>MVRNYIRKKAPPAYSKNDLKEAVQAVQRGTLTLYRAALLYKIPKATLFTHNGVPGNDYFVRFTKAFHLSQKKPQSVEVARKRSMDPFVMYDYFNILKQHIENIPASQIYNIDETGFCLDPSRIKVVGEKGRAAHRTTSGPGRENITVLLGGNAAGEKLPPLVVFKGKHIME</sequence>
<evidence type="ECO:0000313" key="4">
    <source>
        <dbReference type="Proteomes" id="UP001152888"/>
    </source>
</evidence>